<feature type="region of interest" description="Disordered" evidence="1">
    <location>
        <begin position="1"/>
        <end position="44"/>
    </location>
</feature>
<organism evidence="2 3">
    <name type="scientific">Paramuricea clavata</name>
    <name type="common">Red gorgonian</name>
    <name type="synonym">Violescent sea-whip</name>
    <dbReference type="NCBI Taxonomy" id="317549"/>
    <lineage>
        <taxon>Eukaryota</taxon>
        <taxon>Metazoa</taxon>
        <taxon>Cnidaria</taxon>
        <taxon>Anthozoa</taxon>
        <taxon>Octocorallia</taxon>
        <taxon>Malacalcyonacea</taxon>
        <taxon>Plexauridae</taxon>
        <taxon>Paramuricea</taxon>
    </lineage>
</organism>
<name>A0A6S7GZ29_PARCT</name>
<sequence length="218" mass="24326">MDMLTKNNARDEVLNNAKRSSEEAGLIESRQEAKKSVKNNSSTAGNDIINFLRKTDSYRKSVGVDQVVDDDEDVAVANNPAPVTAGASGAGHKPGTVAASAAKIEEHLRKHNVKPVPQGIKYGDNDLNISYQDMMEDLTRNYTQTQPNLNDNNRRRVLILLKRTNMPISYIRNRAIKEQYKQMLNQSKQPSKPPTTFIPTPKTTGSAKTRRKRGYLSD</sequence>
<evidence type="ECO:0000256" key="1">
    <source>
        <dbReference type="SAM" id="MobiDB-lite"/>
    </source>
</evidence>
<feature type="region of interest" description="Disordered" evidence="1">
    <location>
        <begin position="183"/>
        <end position="218"/>
    </location>
</feature>
<keyword evidence="3" id="KW-1185">Reference proteome</keyword>
<feature type="compositionally biased region" description="Low complexity" evidence="1">
    <location>
        <begin position="194"/>
        <end position="204"/>
    </location>
</feature>
<protein>
    <submittedName>
        <fullName evidence="2">Uncharacterized protein</fullName>
    </submittedName>
</protein>
<evidence type="ECO:0000313" key="3">
    <source>
        <dbReference type="Proteomes" id="UP001152795"/>
    </source>
</evidence>
<evidence type="ECO:0000313" key="2">
    <source>
        <dbReference type="EMBL" id="CAB3997393.1"/>
    </source>
</evidence>
<feature type="compositionally biased region" description="Basic residues" evidence="1">
    <location>
        <begin position="208"/>
        <end position="218"/>
    </location>
</feature>
<proteinExistence type="predicted"/>
<reference evidence="2" key="1">
    <citation type="submission" date="2020-04" db="EMBL/GenBank/DDBJ databases">
        <authorList>
            <person name="Alioto T."/>
            <person name="Alioto T."/>
            <person name="Gomez Garrido J."/>
        </authorList>
    </citation>
    <scope>NUCLEOTIDE SEQUENCE</scope>
    <source>
        <strain evidence="2">A484AB</strain>
    </source>
</reference>
<dbReference type="EMBL" id="CACRXK020003088">
    <property type="protein sequence ID" value="CAB3997393.1"/>
    <property type="molecule type" value="Genomic_DNA"/>
</dbReference>
<dbReference type="AlphaFoldDB" id="A0A6S7GZ29"/>
<comment type="caution">
    <text evidence="2">The sequence shown here is derived from an EMBL/GenBank/DDBJ whole genome shotgun (WGS) entry which is preliminary data.</text>
</comment>
<accession>A0A6S7GZ29</accession>
<dbReference type="Proteomes" id="UP001152795">
    <property type="component" value="Unassembled WGS sequence"/>
</dbReference>
<gene>
    <name evidence="2" type="ORF">PACLA_8A061166</name>
</gene>